<feature type="region of interest" description="Disordered" evidence="1">
    <location>
        <begin position="191"/>
        <end position="220"/>
    </location>
</feature>
<sequence>MGGEETRHVVRRLVVSQQLAQGACRGQGEEGEGTELQGFLDDPGEVPYFQRPVVEEADNHGVHRGEGRSLSGGVPAGGDAAHDDHGGEQGGKGFFEKLPYFTGSGFFVLWEVAPVPHEVHDEHHGQSHEDAGDHAAEKEGRHGGVSQAGVDHHGDARRDDDPYCGGRGGDAHGVFLVVARLDHGGDEHLAHSGGVRLGRARDAGEDHGDEDIGVGQAAPDISHKGDAEIHQFLGDFPVVHEVCREDEKRDGQQDEGVESVEHLHEHGEVGDEGNGGNACQGDNPDDEGDGDAEENEEHEKADDEQGRHDAASPEVRILMSSTMCPAR</sequence>
<feature type="compositionally biased region" description="Basic and acidic residues" evidence="1">
    <location>
        <begin position="119"/>
        <end position="142"/>
    </location>
</feature>
<evidence type="ECO:0000313" key="2">
    <source>
        <dbReference type="EMBL" id="MPM49534.1"/>
    </source>
</evidence>
<gene>
    <name evidence="2" type="ORF">SDC9_96264</name>
</gene>
<evidence type="ECO:0000256" key="1">
    <source>
        <dbReference type="SAM" id="MobiDB-lite"/>
    </source>
</evidence>
<proteinExistence type="predicted"/>
<organism evidence="2">
    <name type="scientific">bioreactor metagenome</name>
    <dbReference type="NCBI Taxonomy" id="1076179"/>
    <lineage>
        <taxon>unclassified sequences</taxon>
        <taxon>metagenomes</taxon>
        <taxon>ecological metagenomes</taxon>
    </lineage>
</organism>
<accession>A0A645AIQ2</accession>
<comment type="caution">
    <text evidence="2">The sequence shown here is derived from an EMBL/GenBank/DDBJ whole genome shotgun (WGS) entry which is preliminary data.</text>
</comment>
<feature type="compositionally biased region" description="Acidic residues" evidence="1">
    <location>
        <begin position="283"/>
        <end position="296"/>
    </location>
</feature>
<reference evidence="2" key="1">
    <citation type="submission" date="2019-08" db="EMBL/GenBank/DDBJ databases">
        <authorList>
            <person name="Kucharzyk K."/>
            <person name="Murdoch R.W."/>
            <person name="Higgins S."/>
            <person name="Loffler F."/>
        </authorList>
    </citation>
    <scope>NUCLEOTIDE SEQUENCE</scope>
</reference>
<feature type="compositionally biased region" description="Basic and acidic residues" evidence="1">
    <location>
        <begin position="57"/>
        <end position="67"/>
    </location>
</feature>
<dbReference type="EMBL" id="VSSQ01012569">
    <property type="protein sequence ID" value="MPM49534.1"/>
    <property type="molecule type" value="Genomic_DNA"/>
</dbReference>
<feature type="region of interest" description="Disordered" evidence="1">
    <location>
        <begin position="267"/>
        <end position="327"/>
    </location>
</feature>
<dbReference type="AlphaFoldDB" id="A0A645AIQ2"/>
<feature type="compositionally biased region" description="Basic and acidic residues" evidence="1">
    <location>
        <begin position="150"/>
        <end position="161"/>
    </location>
</feature>
<protein>
    <submittedName>
        <fullName evidence="2">Uncharacterized protein</fullName>
    </submittedName>
</protein>
<feature type="compositionally biased region" description="Basic and acidic residues" evidence="1">
    <location>
        <begin position="297"/>
        <end position="311"/>
    </location>
</feature>
<feature type="region of interest" description="Disordered" evidence="1">
    <location>
        <begin position="119"/>
        <end position="165"/>
    </location>
</feature>
<name>A0A645AIQ2_9ZZZZ</name>
<feature type="region of interest" description="Disordered" evidence="1">
    <location>
        <begin position="57"/>
        <end position="90"/>
    </location>
</feature>